<evidence type="ECO:0000313" key="1">
    <source>
        <dbReference type="EMBL" id="CAA9220181.1"/>
    </source>
</evidence>
<feature type="non-terminal residue" evidence="1">
    <location>
        <position position="37"/>
    </location>
</feature>
<dbReference type="EMBL" id="CADCTA010000036">
    <property type="protein sequence ID" value="CAA9220181.1"/>
    <property type="molecule type" value="Genomic_DNA"/>
</dbReference>
<dbReference type="AlphaFoldDB" id="A0A6J4HBV1"/>
<gene>
    <name evidence="1" type="ORF">AVDCRST_MAG42-534</name>
</gene>
<organism evidence="1">
    <name type="scientific">uncultured Chthoniobacterales bacterium</name>
    <dbReference type="NCBI Taxonomy" id="1836801"/>
    <lineage>
        <taxon>Bacteria</taxon>
        <taxon>Pseudomonadati</taxon>
        <taxon>Verrucomicrobiota</taxon>
        <taxon>Spartobacteria</taxon>
        <taxon>Chthoniobacterales</taxon>
        <taxon>environmental samples</taxon>
    </lineage>
</organism>
<feature type="non-terminal residue" evidence="1">
    <location>
        <position position="1"/>
    </location>
</feature>
<reference evidence="1" key="1">
    <citation type="submission" date="2020-02" db="EMBL/GenBank/DDBJ databases">
        <authorList>
            <person name="Meier V. D."/>
        </authorList>
    </citation>
    <scope>NUCLEOTIDE SEQUENCE</scope>
    <source>
        <strain evidence="1">AVDCRST_MAG42</strain>
    </source>
</reference>
<proteinExistence type="predicted"/>
<sequence length="37" mass="4009">DDENASQPYWFGGVLTNDRRCPALHPHQGAARTSAGL</sequence>
<name>A0A6J4HBV1_9BACT</name>
<protein>
    <submittedName>
        <fullName evidence="1">Uncharacterized protein</fullName>
    </submittedName>
</protein>
<accession>A0A6J4HBV1</accession>